<proteinExistence type="predicted"/>
<evidence type="ECO:0000313" key="4">
    <source>
        <dbReference type="Proteomes" id="UP000252345"/>
    </source>
</evidence>
<organism evidence="3 4">
    <name type="scientific">Bifidobacterium xylocopae</name>
    <dbReference type="NCBI Taxonomy" id="2493119"/>
    <lineage>
        <taxon>Bacteria</taxon>
        <taxon>Bacillati</taxon>
        <taxon>Actinomycetota</taxon>
        <taxon>Actinomycetes</taxon>
        <taxon>Bifidobacteriales</taxon>
        <taxon>Bifidobacteriaceae</taxon>
        <taxon>Bifidobacterium</taxon>
    </lineage>
</organism>
<evidence type="ECO:0000256" key="2">
    <source>
        <dbReference type="SAM" id="MobiDB-lite"/>
    </source>
</evidence>
<sequence length="267" mass="29634">MTEANLDQEVEETTSTKLANLASTSALGLEWMMRHNEEASRHTAHADLQDAREQASRREALIAAARADISHVMTSTWIDTASISDIVHAYDQTSALAAADQHIAEAKHHIEAEVRNRYGVDINRLTTGEQLAQALQREADDTQRLADQQRQEADRLLDQADELEAHMNPKVQEDGSDQEAQLAAVSASEEAAYDSAERYAYEARQLRDAGLDQESVDNAIRVKLGHATPPSEAAKEGKQGSHVPRKKAAGQTRNHSRTRFKDHKRSR</sequence>
<dbReference type="AlphaFoldDB" id="A0A366KE15"/>
<gene>
    <name evidence="3" type="ORF">CRD59_06650</name>
</gene>
<dbReference type="Proteomes" id="UP000252345">
    <property type="component" value="Unassembled WGS sequence"/>
</dbReference>
<comment type="caution">
    <text evidence="3">The sequence shown here is derived from an EMBL/GenBank/DDBJ whole genome shotgun (WGS) entry which is preliminary data.</text>
</comment>
<keyword evidence="4" id="KW-1185">Reference proteome</keyword>
<keyword evidence="1" id="KW-0175">Coiled coil</keyword>
<dbReference type="RefSeq" id="WP_113853911.1">
    <property type="nucleotide sequence ID" value="NZ_PDCH01000016.1"/>
</dbReference>
<name>A0A366KE15_9BIFI</name>
<feature type="coiled-coil region" evidence="1">
    <location>
        <begin position="132"/>
        <end position="166"/>
    </location>
</feature>
<evidence type="ECO:0000313" key="3">
    <source>
        <dbReference type="EMBL" id="RBP98911.1"/>
    </source>
</evidence>
<feature type="region of interest" description="Disordered" evidence="2">
    <location>
        <begin position="220"/>
        <end position="267"/>
    </location>
</feature>
<dbReference type="EMBL" id="PDCH01000016">
    <property type="protein sequence ID" value="RBP98911.1"/>
    <property type="molecule type" value="Genomic_DNA"/>
</dbReference>
<feature type="compositionally biased region" description="Basic residues" evidence="2">
    <location>
        <begin position="243"/>
        <end position="267"/>
    </location>
</feature>
<accession>A0A366KE15</accession>
<reference evidence="3 4" key="1">
    <citation type="submission" date="2017-10" db="EMBL/GenBank/DDBJ databases">
        <title>Bifidobacterium xylocopum sp. nov. and Bifidobacterium aemilianum sp. nov., from the carpenter bee (Xylocopa violacea) digestive tract.</title>
        <authorList>
            <person name="Alberoni D."/>
            <person name="Baffoni L."/>
            <person name="Di Gioia D."/>
            <person name="Gaggia F."/>
            <person name="Biavati B."/>
        </authorList>
    </citation>
    <scope>NUCLEOTIDE SEQUENCE [LARGE SCALE GENOMIC DNA]</scope>
    <source>
        <strain evidence="3 4">XV2</strain>
    </source>
</reference>
<protein>
    <submittedName>
        <fullName evidence="3">Uncharacterized protein</fullName>
    </submittedName>
</protein>
<evidence type="ECO:0000256" key="1">
    <source>
        <dbReference type="SAM" id="Coils"/>
    </source>
</evidence>